<evidence type="ECO:0000313" key="3">
    <source>
        <dbReference type="EMBL" id="KAK8016113.1"/>
    </source>
</evidence>
<feature type="domain" description="Heterokaryon incompatibility" evidence="2">
    <location>
        <begin position="222"/>
        <end position="397"/>
    </location>
</feature>
<evidence type="ECO:0000256" key="1">
    <source>
        <dbReference type="SAM" id="MobiDB-lite"/>
    </source>
</evidence>
<dbReference type="PANTHER" id="PTHR33112">
    <property type="entry name" value="DOMAIN PROTEIN, PUTATIVE-RELATED"/>
    <property type="match status" value="1"/>
</dbReference>
<gene>
    <name evidence="3" type="ORF">PG993_014302</name>
</gene>
<dbReference type="InterPro" id="IPR010730">
    <property type="entry name" value="HET"/>
</dbReference>
<feature type="compositionally biased region" description="Acidic residues" evidence="1">
    <location>
        <begin position="333"/>
        <end position="342"/>
    </location>
</feature>
<feature type="region of interest" description="Disordered" evidence="1">
    <location>
        <begin position="328"/>
        <end position="349"/>
    </location>
</feature>
<protein>
    <submittedName>
        <fullName evidence="3">HET-domain-containing protein</fullName>
    </submittedName>
</protein>
<dbReference type="EMBL" id="JAQQWK010000014">
    <property type="protein sequence ID" value="KAK8016113.1"/>
    <property type="molecule type" value="Genomic_DNA"/>
</dbReference>
<accession>A0ABR1RPD5</accession>
<dbReference type="Pfam" id="PF06985">
    <property type="entry name" value="HET"/>
    <property type="match status" value="1"/>
</dbReference>
<proteinExistence type="predicted"/>
<reference evidence="3 4" key="1">
    <citation type="submission" date="2023-01" db="EMBL/GenBank/DDBJ databases">
        <title>Analysis of 21 Apiospora genomes using comparative genomics revels a genus with tremendous synthesis potential of carbohydrate active enzymes and secondary metabolites.</title>
        <authorList>
            <person name="Sorensen T."/>
        </authorList>
    </citation>
    <scope>NUCLEOTIDE SEQUENCE [LARGE SCALE GENOMIC DNA]</scope>
    <source>
        <strain evidence="3 4">CBS 33761</strain>
    </source>
</reference>
<keyword evidence="4" id="KW-1185">Reference proteome</keyword>
<dbReference type="PANTHER" id="PTHR33112:SF16">
    <property type="entry name" value="HETEROKARYON INCOMPATIBILITY DOMAIN-CONTAINING PROTEIN"/>
    <property type="match status" value="1"/>
</dbReference>
<sequence>MGLDMDLDLMGLSEPDSMKPSGLTGDNPNGYFTICDTCRTINIESLMAEVMFSKPKFSCDLCSPFGRDAGTFLCVFDDKDEEKCAAAANMGEYNAPPRPVALGYFNNEKTGPLIQFPFPYVFTRPGDPATRYGIPAVKELQEDLQPDLAAGFIRACMARDAAAVSHDRDDGPVNARRISQNPGRLIDVFPDGLKSHWSEGSPVRLVSSDSESWSGSSNPPDFIALSHCWGGTLTKDLITTSANLRSRLRGIPHGNLPPSFRDAVTITRALGVRYLWIDALCIIQDSKEDWAAESVKMASIYGNAFLTIAADSSPDSFGGILKKRVAPAADSPYSDEEDEEDPLASAGDNTSKFTEITSVLSTGEESTLLIYRPPPDLERPSALEDTILSTRGWTFQENILSPRTIHFTATQMVWESRGAFTTEDGLPFVRAFGEDEQVRSIMAGEAYSRDDLFQIWHTWLVEQNYSHRSFTKYEDRGIAVAGVARQIAEHTGARYLAGLWAHRLPIDLGWFRTSSSDLDPKPRGKSPRHPTWSWTSYDFPVAWKPAVPEIPAIRPGEVDDETKVYRSGIRMVDSMIIRDAELECLDGSDNPFGPITSGKLHITCDKGRCDLVRTTPWGDPCILLPSRDGSPLAAECKAIIDYDDSPGPLEYVILGTMQSVARREGIEVTLLLVKPSPDFTPGAQQPPVYTRVGVAHARGYQNEIAETWCSQSEEVDIILE</sequence>
<name>A0ABR1RPD5_9PEZI</name>
<evidence type="ECO:0000259" key="2">
    <source>
        <dbReference type="Pfam" id="PF06985"/>
    </source>
</evidence>
<comment type="caution">
    <text evidence="3">The sequence shown here is derived from an EMBL/GenBank/DDBJ whole genome shotgun (WGS) entry which is preliminary data.</text>
</comment>
<dbReference type="Proteomes" id="UP001444661">
    <property type="component" value="Unassembled WGS sequence"/>
</dbReference>
<organism evidence="3 4">
    <name type="scientific">Apiospora rasikravindrae</name>
    <dbReference type="NCBI Taxonomy" id="990691"/>
    <lineage>
        <taxon>Eukaryota</taxon>
        <taxon>Fungi</taxon>
        <taxon>Dikarya</taxon>
        <taxon>Ascomycota</taxon>
        <taxon>Pezizomycotina</taxon>
        <taxon>Sordariomycetes</taxon>
        <taxon>Xylariomycetidae</taxon>
        <taxon>Amphisphaeriales</taxon>
        <taxon>Apiosporaceae</taxon>
        <taxon>Apiospora</taxon>
    </lineage>
</organism>
<evidence type="ECO:0000313" key="4">
    <source>
        <dbReference type="Proteomes" id="UP001444661"/>
    </source>
</evidence>